<dbReference type="InterPro" id="IPR023772">
    <property type="entry name" value="DNA-bd_HTH_TetR-type_CS"/>
</dbReference>
<keyword evidence="3" id="KW-0804">Transcription</keyword>
<dbReference type="EMBL" id="PVTL01000007">
    <property type="protein sequence ID" value="PRY67124.1"/>
    <property type="molecule type" value="Genomic_DNA"/>
</dbReference>
<accession>A0A2T0VAD8</accession>
<dbReference type="PRINTS" id="PR00455">
    <property type="entry name" value="HTHTETR"/>
</dbReference>
<proteinExistence type="predicted"/>
<comment type="caution">
    <text evidence="7">The sequence shown here is derived from an EMBL/GenBank/DDBJ whole genome shotgun (WGS) entry which is preliminary data.</text>
</comment>
<reference evidence="7 8" key="1">
    <citation type="submission" date="2018-03" db="EMBL/GenBank/DDBJ databases">
        <title>Genomic Encyclopedia of Type Strains, Phase III (KMG-III): the genomes of soil and plant-associated and newly described type strains.</title>
        <authorList>
            <person name="Whitman W."/>
        </authorList>
    </citation>
    <scope>NUCLEOTIDE SEQUENCE [LARGE SCALE GENOMIC DNA]</scope>
    <source>
        <strain evidence="7 8">CGMCC 1.12484</strain>
    </source>
</reference>
<keyword evidence="8" id="KW-1185">Reference proteome</keyword>
<evidence type="ECO:0000256" key="2">
    <source>
        <dbReference type="ARBA" id="ARBA00023125"/>
    </source>
</evidence>
<evidence type="ECO:0000313" key="8">
    <source>
        <dbReference type="Proteomes" id="UP000237983"/>
    </source>
</evidence>
<dbReference type="GO" id="GO:0000976">
    <property type="term" value="F:transcription cis-regulatory region binding"/>
    <property type="evidence" value="ECO:0007669"/>
    <property type="project" value="TreeGrafter"/>
</dbReference>
<keyword evidence="2 4" id="KW-0238">DNA-binding</keyword>
<feature type="compositionally biased region" description="Low complexity" evidence="5">
    <location>
        <begin position="197"/>
        <end position="212"/>
    </location>
</feature>
<dbReference type="SUPFAM" id="SSF46689">
    <property type="entry name" value="Homeodomain-like"/>
    <property type="match status" value="1"/>
</dbReference>
<dbReference type="PROSITE" id="PS01081">
    <property type="entry name" value="HTH_TETR_1"/>
    <property type="match status" value="1"/>
</dbReference>
<dbReference type="InterPro" id="IPR009057">
    <property type="entry name" value="Homeodomain-like_sf"/>
</dbReference>
<dbReference type="PANTHER" id="PTHR30055:SF238">
    <property type="entry name" value="MYCOFACTOCIN BIOSYNTHESIS TRANSCRIPTIONAL REGULATOR MFTR-RELATED"/>
    <property type="match status" value="1"/>
</dbReference>
<organism evidence="7 8">
    <name type="scientific">Glaciihabitans tibetensis</name>
    <dbReference type="NCBI Taxonomy" id="1266600"/>
    <lineage>
        <taxon>Bacteria</taxon>
        <taxon>Bacillati</taxon>
        <taxon>Actinomycetota</taxon>
        <taxon>Actinomycetes</taxon>
        <taxon>Micrococcales</taxon>
        <taxon>Microbacteriaceae</taxon>
        <taxon>Glaciihabitans</taxon>
    </lineage>
</organism>
<dbReference type="InterPro" id="IPR050109">
    <property type="entry name" value="HTH-type_TetR-like_transc_reg"/>
</dbReference>
<evidence type="ECO:0000256" key="1">
    <source>
        <dbReference type="ARBA" id="ARBA00023015"/>
    </source>
</evidence>
<sequence>MRLERAALELFAEQGYADTTVPQITERAGLTTRTFFRHFADKPEVLFFREREFPTVVTAVLADAPASLHPWALVMFGLEAVTASRFDQWRGDLLVRRLILRDDVRLRERELLKSAVLADAIESALLDHNVDPATAALLAPMAVVLFNSALSDWLDANVDSKADARLDAGADSSPDTDADSDSDSSPDTVADSRPDSSPDTDADSSSSSSSSTTLLEVLRANHDRMRALIASPGDS</sequence>
<dbReference type="Proteomes" id="UP000237983">
    <property type="component" value="Unassembled WGS sequence"/>
</dbReference>
<feature type="DNA-binding region" description="H-T-H motif" evidence="4">
    <location>
        <begin position="20"/>
        <end position="39"/>
    </location>
</feature>
<evidence type="ECO:0000256" key="4">
    <source>
        <dbReference type="PROSITE-ProRule" id="PRU00335"/>
    </source>
</evidence>
<protein>
    <submittedName>
        <fullName evidence="7">TetR family transcriptional regulator</fullName>
    </submittedName>
</protein>
<dbReference type="AlphaFoldDB" id="A0A2T0VAD8"/>
<evidence type="ECO:0000313" key="7">
    <source>
        <dbReference type="EMBL" id="PRY67124.1"/>
    </source>
</evidence>
<dbReference type="GO" id="GO:0003700">
    <property type="term" value="F:DNA-binding transcription factor activity"/>
    <property type="evidence" value="ECO:0007669"/>
    <property type="project" value="TreeGrafter"/>
</dbReference>
<feature type="region of interest" description="Disordered" evidence="5">
    <location>
        <begin position="166"/>
        <end position="217"/>
    </location>
</feature>
<keyword evidence="1" id="KW-0805">Transcription regulation</keyword>
<dbReference type="PROSITE" id="PS50977">
    <property type="entry name" value="HTH_TETR_2"/>
    <property type="match status" value="1"/>
</dbReference>
<evidence type="ECO:0000259" key="6">
    <source>
        <dbReference type="PROSITE" id="PS50977"/>
    </source>
</evidence>
<gene>
    <name evidence="7" type="ORF">B0I08_10717</name>
</gene>
<name>A0A2T0VAD8_9MICO</name>
<feature type="compositionally biased region" description="Acidic residues" evidence="5">
    <location>
        <begin position="174"/>
        <end position="184"/>
    </location>
</feature>
<feature type="domain" description="HTH tetR-type" evidence="6">
    <location>
        <begin position="1"/>
        <end position="57"/>
    </location>
</feature>
<dbReference type="Pfam" id="PF00440">
    <property type="entry name" value="TetR_N"/>
    <property type="match status" value="1"/>
</dbReference>
<evidence type="ECO:0000256" key="3">
    <source>
        <dbReference type="ARBA" id="ARBA00023163"/>
    </source>
</evidence>
<dbReference type="Gene3D" id="1.10.357.10">
    <property type="entry name" value="Tetracycline Repressor, domain 2"/>
    <property type="match status" value="1"/>
</dbReference>
<dbReference type="PANTHER" id="PTHR30055">
    <property type="entry name" value="HTH-TYPE TRANSCRIPTIONAL REGULATOR RUTR"/>
    <property type="match status" value="1"/>
</dbReference>
<dbReference type="InterPro" id="IPR001647">
    <property type="entry name" value="HTH_TetR"/>
</dbReference>
<evidence type="ECO:0000256" key="5">
    <source>
        <dbReference type="SAM" id="MobiDB-lite"/>
    </source>
</evidence>